<dbReference type="GO" id="GO:0098797">
    <property type="term" value="C:plasma membrane protein complex"/>
    <property type="evidence" value="ECO:0007669"/>
    <property type="project" value="TreeGrafter"/>
</dbReference>
<dbReference type="GO" id="GO:1903569">
    <property type="term" value="P:positive regulation of protein localization to ciliary membrane"/>
    <property type="evidence" value="ECO:0007669"/>
    <property type="project" value="TreeGrafter"/>
</dbReference>
<evidence type="ECO:0000256" key="3">
    <source>
        <dbReference type="SAM" id="MobiDB-lite"/>
    </source>
</evidence>
<evidence type="ECO:0000313" key="5">
    <source>
        <dbReference type="EMBL" id="KAG5461623.1"/>
    </source>
</evidence>
<dbReference type="InterPro" id="IPR011992">
    <property type="entry name" value="EF-hand-dom_pair"/>
</dbReference>
<evidence type="ECO:0000256" key="1">
    <source>
        <dbReference type="ARBA" id="ARBA00022723"/>
    </source>
</evidence>
<feature type="region of interest" description="Disordered" evidence="3">
    <location>
        <begin position="1"/>
        <end position="24"/>
    </location>
</feature>
<dbReference type="GO" id="GO:0060170">
    <property type="term" value="C:ciliary membrane"/>
    <property type="evidence" value="ECO:0007669"/>
    <property type="project" value="TreeGrafter"/>
</dbReference>
<dbReference type="SUPFAM" id="SSF47473">
    <property type="entry name" value="EF-hand"/>
    <property type="match status" value="1"/>
</dbReference>
<comment type="caution">
    <text evidence="5">The sequence shown here is derived from an EMBL/GenBank/DDBJ whole genome shotgun (WGS) entry which is preliminary data.</text>
</comment>
<dbReference type="InterPro" id="IPR002048">
    <property type="entry name" value="EF_hand_dom"/>
</dbReference>
<dbReference type="Proteomes" id="UP000673691">
    <property type="component" value="Unassembled WGS sequence"/>
</dbReference>
<dbReference type="PANTHER" id="PTHR46819">
    <property type="entry name" value="EF-HAND CALCIUM-BINDING DOMAIN-CONTAINING PROTEIN 7"/>
    <property type="match status" value="1"/>
</dbReference>
<dbReference type="PANTHER" id="PTHR46819:SF1">
    <property type="entry name" value="EF-HAND CALCIUM-BINDING DOMAIN-CONTAINING PROTEIN 7"/>
    <property type="match status" value="1"/>
</dbReference>
<organism evidence="5 6">
    <name type="scientific">Olpidium bornovanus</name>
    <dbReference type="NCBI Taxonomy" id="278681"/>
    <lineage>
        <taxon>Eukaryota</taxon>
        <taxon>Fungi</taxon>
        <taxon>Fungi incertae sedis</taxon>
        <taxon>Olpidiomycota</taxon>
        <taxon>Olpidiomycotina</taxon>
        <taxon>Olpidiomycetes</taxon>
        <taxon>Olpidiales</taxon>
        <taxon>Olpidiaceae</taxon>
        <taxon>Olpidium</taxon>
    </lineage>
</organism>
<feature type="domain" description="EF-hand" evidence="4">
    <location>
        <begin position="28"/>
        <end position="63"/>
    </location>
</feature>
<feature type="compositionally biased region" description="Acidic residues" evidence="3">
    <location>
        <begin position="153"/>
        <end position="170"/>
    </location>
</feature>
<dbReference type="InterPro" id="IPR052266">
    <property type="entry name" value="Miro-EF-hand_domain"/>
</dbReference>
<feature type="region of interest" description="Disordered" evidence="3">
    <location>
        <begin position="124"/>
        <end position="170"/>
    </location>
</feature>
<keyword evidence="1" id="KW-0479">Metal-binding</keyword>
<evidence type="ECO:0000259" key="4">
    <source>
        <dbReference type="PROSITE" id="PS50222"/>
    </source>
</evidence>
<feature type="compositionally biased region" description="Basic and acidic residues" evidence="3">
    <location>
        <begin position="124"/>
        <end position="147"/>
    </location>
</feature>
<keyword evidence="6" id="KW-1185">Reference proteome</keyword>
<dbReference type="Gene3D" id="1.10.238.10">
    <property type="entry name" value="EF-hand"/>
    <property type="match status" value="1"/>
</dbReference>
<dbReference type="OrthoDB" id="26525at2759"/>
<protein>
    <recommendedName>
        <fullName evidence="4">EF-hand domain-containing protein</fullName>
    </recommendedName>
</protein>
<dbReference type="EMBL" id="JAEFCI010003372">
    <property type="protein sequence ID" value="KAG5461623.1"/>
    <property type="molecule type" value="Genomic_DNA"/>
</dbReference>
<dbReference type="PROSITE" id="PS50222">
    <property type="entry name" value="EF_HAND_2"/>
    <property type="match status" value="1"/>
</dbReference>
<reference evidence="5 6" key="1">
    <citation type="journal article" name="Sci. Rep.">
        <title>Genome-scale phylogenetic analyses confirm Olpidium as the closest living zoosporic fungus to the non-flagellated, terrestrial fungi.</title>
        <authorList>
            <person name="Chang Y."/>
            <person name="Rochon D."/>
            <person name="Sekimoto S."/>
            <person name="Wang Y."/>
            <person name="Chovatia M."/>
            <person name="Sandor L."/>
            <person name="Salamov A."/>
            <person name="Grigoriev I.V."/>
            <person name="Stajich J.E."/>
            <person name="Spatafora J.W."/>
        </authorList>
    </citation>
    <scope>NUCLEOTIDE SEQUENCE [LARGE SCALE GENOMIC DNA]</scope>
    <source>
        <strain evidence="5">S191</strain>
    </source>
</reference>
<dbReference type="GO" id="GO:0005509">
    <property type="term" value="F:calcium ion binding"/>
    <property type="evidence" value="ECO:0007669"/>
    <property type="project" value="InterPro"/>
</dbReference>
<dbReference type="AlphaFoldDB" id="A0A8H7ZY00"/>
<sequence>MADETELPPARIKPLLDEEDEDGDLTAEFERVLREVFERFDVDRDGEWSTDELQAFAAETNGEQFDDDSLKEIAENFECSRGTGNLLPAGFVQLYSVQTRVDEPETRKDLAAWGYSLALERVGRKEAARERERHPEAFAPADRKEELLLEQAREEEDPDDTEEDPLGEAQ</sequence>
<proteinExistence type="predicted"/>
<accession>A0A8H7ZY00</accession>
<evidence type="ECO:0000313" key="6">
    <source>
        <dbReference type="Proteomes" id="UP000673691"/>
    </source>
</evidence>
<evidence type="ECO:0000256" key="2">
    <source>
        <dbReference type="ARBA" id="ARBA00022737"/>
    </source>
</evidence>
<gene>
    <name evidence="5" type="ORF">BJ554DRAFT_6155</name>
</gene>
<dbReference type="Pfam" id="PF13405">
    <property type="entry name" value="EF-hand_6"/>
    <property type="match status" value="1"/>
</dbReference>
<keyword evidence="2" id="KW-0677">Repeat</keyword>
<name>A0A8H7ZY00_9FUNG</name>